<dbReference type="GO" id="GO:0003700">
    <property type="term" value="F:DNA-binding transcription factor activity"/>
    <property type="evidence" value="ECO:0007669"/>
    <property type="project" value="TreeGrafter"/>
</dbReference>
<evidence type="ECO:0000256" key="2">
    <source>
        <dbReference type="ARBA" id="ARBA00023125"/>
    </source>
</evidence>
<dbReference type="PANTHER" id="PTHR30146">
    <property type="entry name" value="LACI-RELATED TRANSCRIPTIONAL REPRESSOR"/>
    <property type="match status" value="1"/>
</dbReference>
<keyword evidence="2" id="KW-0238">DNA-binding</keyword>
<protein>
    <submittedName>
        <fullName evidence="6">HTH-type transcriptional regulator DegA</fullName>
    </submittedName>
</protein>
<evidence type="ECO:0000256" key="3">
    <source>
        <dbReference type="ARBA" id="ARBA00023163"/>
    </source>
</evidence>
<evidence type="ECO:0000313" key="7">
    <source>
        <dbReference type="Proteomes" id="UP000789704"/>
    </source>
</evidence>
<dbReference type="Proteomes" id="UP000789704">
    <property type="component" value="Unassembled WGS sequence"/>
</dbReference>
<dbReference type="EMBL" id="CAJQZC010000003">
    <property type="protein sequence ID" value="CAG4895382.1"/>
    <property type="molecule type" value="Genomic_DNA"/>
</dbReference>
<keyword evidence="1" id="KW-0805">Transcription regulation</keyword>
<dbReference type="SMART" id="SM00354">
    <property type="entry name" value="HTH_LACI"/>
    <property type="match status" value="1"/>
</dbReference>
<dbReference type="PROSITE" id="PS00356">
    <property type="entry name" value="HTH_LACI_1"/>
    <property type="match status" value="1"/>
</dbReference>
<dbReference type="RefSeq" id="WP_228876214.1">
    <property type="nucleotide sequence ID" value="NZ_CAJQYZ010000006.1"/>
</dbReference>
<evidence type="ECO:0000256" key="1">
    <source>
        <dbReference type="ARBA" id="ARBA00023015"/>
    </source>
</evidence>
<dbReference type="PROSITE" id="PS50932">
    <property type="entry name" value="HTH_LACI_2"/>
    <property type="match status" value="1"/>
</dbReference>
<gene>
    <name evidence="6" type="primary">degA_3</name>
    <name evidence="6" type="ORF">LMG31841_02134</name>
</gene>
<dbReference type="CDD" id="cd01392">
    <property type="entry name" value="HTH_LacI"/>
    <property type="match status" value="1"/>
</dbReference>
<dbReference type="InterPro" id="IPR010982">
    <property type="entry name" value="Lambda_DNA-bd_dom_sf"/>
</dbReference>
<sequence>MTTLNEVAARAGVTPATVSNVLRNRGRVGAATRERVLHAVKELGYRPHLAARALAEGRAPTFALMVSSIANPFYPEFTLAAERAARTSGHFLIVCNTNDDQETGRAYLEQIAGTLSEGVLVTNAELVFDDLRATAERGTPVVLCMWERPDDPPGLPCVAVDFRLAGALAAQHLLDLGHTRVGALVGSRSTHDDGAPFGIHGARRDGFVERFSAADDAQIVAEFICESDTIRGGYDAARRLLKAHPDVTALYATNDLPALGAMHAAADMGLSVPDDLSVVGITDIQLARESRPALSTVAVPTEEAARMAVDLLRELIDRAPRASRGNPGTPMRVTSAPVMVPRASTAPPRTRDQRTRSSLRKR</sequence>
<feature type="region of interest" description="Disordered" evidence="4">
    <location>
        <begin position="320"/>
        <end position="362"/>
    </location>
</feature>
<keyword evidence="3" id="KW-0804">Transcription</keyword>
<dbReference type="InterPro" id="IPR000843">
    <property type="entry name" value="HTH_LacI"/>
</dbReference>
<dbReference type="PANTHER" id="PTHR30146:SF153">
    <property type="entry name" value="LACTOSE OPERON REPRESSOR"/>
    <property type="match status" value="1"/>
</dbReference>
<feature type="domain" description="HTH lacI-type" evidence="5">
    <location>
        <begin position="2"/>
        <end position="56"/>
    </location>
</feature>
<evidence type="ECO:0000313" key="6">
    <source>
        <dbReference type="EMBL" id="CAG4895382.1"/>
    </source>
</evidence>
<dbReference type="SUPFAM" id="SSF53822">
    <property type="entry name" value="Periplasmic binding protein-like I"/>
    <property type="match status" value="1"/>
</dbReference>
<evidence type="ECO:0000259" key="5">
    <source>
        <dbReference type="PROSITE" id="PS50932"/>
    </source>
</evidence>
<comment type="caution">
    <text evidence="6">The sequence shown here is derived from an EMBL/GenBank/DDBJ whole genome shotgun (WGS) entry which is preliminary data.</text>
</comment>
<dbReference type="InterPro" id="IPR046335">
    <property type="entry name" value="LacI/GalR-like_sensor"/>
</dbReference>
<dbReference type="Pfam" id="PF00356">
    <property type="entry name" value="LacI"/>
    <property type="match status" value="1"/>
</dbReference>
<dbReference type="Gene3D" id="3.40.50.2300">
    <property type="match status" value="2"/>
</dbReference>
<dbReference type="Gene3D" id="1.10.260.40">
    <property type="entry name" value="lambda repressor-like DNA-binding domains"/>
    <property type="match status" value="1"/>
</dbReference>
<dbReference type="SUPFAM" id="SSF47413">
    <property type="entry name" value="lambda repressor-like DNA-binding domains"/>
    <property type="match status" value="1"/>
</dbReference>
<dbReference type="GO" id="GO:0000976">
    <property type="term" value="F:transcription cis-regulatory region binding"/>
    <property type="evidence" value="ECO:0007669"/>
    <property type="project" value="TreeGrafter"/>
</dbReference>
<proteinExistence type="predicted"/>
<dbReference type="AlphaFoldDB" id="A0A9N8RVY3"/>
<organism evidence="6 7">
    <name type="scientific">Paraburkholderia saeva</name>
    <dbReference type="NCBI Taxonomy" id="2777537"/>
    <lineage>
        <taxon>Bacteria</taxon>
        <taxon>Pseudomonadati</taxon>
        <taxon>Pseudomonadota</taxon>
        <taxon>Betaproteobacteria</taxon>
        <taxon>Burkholderiales</taxon>
        <taxon>Burkholderiaceae</taxon>
        <taxon>Paraburkholderia</taxon>
    </lineage>
</organism>
<name>A0A9N8RVY3_9BURK</name>
<evidence type="ECO:0000256" key="4">
    <source>
        <dbReference type="SAM" id="MobiDB-lite"/>
    </source>
</evidence>
<dbReference type="Pfam" id="PF13377">
    <property type="entry name" value="Peripla_BP_3"/>
    <property type="match status" value="1"/>
</dbReference>
<accession>A0A9N8RVY3</accession>
<keyword evidence="7" id="KW-1185">Reference proteome</keyword>
<reference evidence="6" key="1">
    <citation type="submission" date="2021-04" db="EMBL/GenBank/DDBJ databases">
        <authorList>
            <person name="Vanwijnsberghe S."/>
        </authorList>
    </citation>
    <scope>NUCLEOTIDE SEQUENCE</scope>
    <source>
        <strain evidence="6">LMG 31841</strain>
    </source>
</reference>
<dbReference type="InterPro" id="IPR028082">
    <property type="entry name" value="Peripla_BP_I"/>
</dbReference>